<feature type="signal peptide" evidence="3">
    <location>
        <begin position="1"/>
        <end position="26"/>
    </location>
</feature>
<dbReference type="Pfam" id="PF13407">
    <property type="entry name" value="Peripla_BP_4"/>
    <property type="match status" value="1"/>
</dbReference>
<dbReference type="EMBL" id="JAPOHA010000005">
    <property type="protein sequence ID" value="MCY1713954.1"/>
    <property type="molecule type" value="Genomic_DNA"/>
</dbReference>
<sequence>MKKILSLILSAVLVLSMVGCSGQASKQDTKEASKQGSGSAEKFVGVCMPEKYLQRWVQDGDNMKKVLEEKGYKVEIQYANNDVNTQVSQIENMITSGVKVLVIASIDGSALTDALKQASDSGVKVIAYDRLIMNSPNVDYYATFDNYKVGQLQGQYIENKLGLREGKGPFNIEIFSGSPDDNNAKFFYNGAMDVLRPYITSQKLVVKSNQVEFAKCAIQGWKAETAQSRMDNLLSANYAGGTKLDAVLAPNDAIARGAMAALKNIGYGSADKPYPVITGQDCEKSNVASIAKGEQSMSVFKDTRTLANKVASMVDALMQGKEAEVNDQKTYNNGAKVVPSYLCDPVAVTKENYDKVLVESGYYTKTDLGL</sequence>
<comment type="caution">
    <text evidence="5">The sequence shown here is derived from an EMBL/GenBank/DDBJ whole genome shotgun (WGS) entry which is preliminary data.</text>
</comment>
<evidence type="ECO:0000256" key="3">
    <source>
        <dbReference type="SAM" id="SignalP"/>
    </source>
</evidence>
<proteinExistence type="predicted"/>
<dbReference type="Gene3D" id="3.40.50.2300">
    <property type="match status" value="2"/>
</dbReference>
<dbReference type="InterPro" id="IPR050555">
    <property type="entry name" value="Bact_Solute-Bind_Prot2"/>
</dbReference>
<accession>A0ABT4BSX3</accession>
<dbReference type="NCBIfam" id="NF040907">
    <property type="entry name" value="ChvE"/>
    <property type="match status" value="1"/>
</dbReference>
<dbReference type="PROSITE" id="PS51257">
    <property type="entry name" value="PROKAR_LIPOPROTEIN"/>
    <property type="match status" value="1"/>
</dbReference>
<name>A0ABT4BSX3_9FIRM</name>
<dbReference type="SUPFAM" id="SSF53822">
    <property type="entry name" value="Periplasmic binding protein-like I"/>
    <property type="match status" value="1"/>
</dbReference>
<dbReference type="CDD" id="cd19994">
    <property type="entry name" value="PBP1_ChvE"/>
    <property type="match status" value="1"/>
</dbReference>
<evidence type="ECO:0000256" key="1">
    <source>
        <dbReference type="ARBA" id="ARBA00004196"/>
    </source>
</evidence>
<dbReference type="RefSeq" id="WP_268057998.1">
    <property type="nucleotide sequence ID" value="NZ_JAPOHA010000005.1"/>
</dbReference>
<evidence type="ECO:0000313" key="6">
    <source>
        <dbReference type="Proteomes" id="UP001082703"/>
    </source>
</evidence>
<comment type="subcellular location">
    <subcellularLocation>
        <location evidence="1">Cell envelope</location>
    </subcellularLocation>
</comment>
<dbReference type="PANTHER" id="PTHR30036:SF1">
    <property type="entry name" value="D-XYLOSE-BINDING PERIPLASMIC PROTEIN"/>
    <property type="match status" value="1"/>
</dbReference>
<evidence type="ECO:0000256" key="2">
    <source>
        <dbReference type="ARBA" id="ARBA00022729"/>
    </source>
</evidence>
<feature type="domain" description="Periplasmic binding protein" evidence="4">
    <location>
        <begin position="44"/>
        <end position="322"/>
    </location>
</feature>
<dbReference type="PANTHER" id="PTHR30036">
    <property type="entry name" value="D-XYLOSE-BINDING PERIPLASMIC PROTEIN"/>
    <property type="match status" value="1"/>
</dbReference>
<evidence type="ECO:0000313" key="5">
    <source>
        <dbReference type="EMBL" id="MCY1713954.1"/>
    </source>
</evidence>
<reference evidence="5 6" key="1">
    <citation type="submission" date="2022-11" db="EMBL/GenBank/DDBJ databases">
        <authorList>
            <person name="Caiyu Z."/>
        </authorList>
    </citation>
    <scope>NUCLEOTIDE SEQUENCE [LARGE SCALE GENOMIC DNA]</scope>
    <source>
        <strain evidence="5 6">YR-4</strain>
    </source>
</reference>
<dbReference type="InterPro" id="IPR025997">
    <property type="entry name" value="SBP_2_dom"/>
</dbReference>
<dbReference type="InterPro" id="IPR049784">
    <property type="entry name" value="ChvE-like"/>
</dbReference>
<protein>
    <submittedName>
        <fullName evidence="5">Sugar ABC transporter substrate-binding protein</fullName>
    </submittedName>
</protein>
<gene>
    <name evidence="5" type="primary">chvE</name>
    <name evidence="5" type="ORF">OUY18_06770</name>
</gene>
<evidence type="ECO:0000259" key="4">
    <source>
        <dbReference type="Pfam" id="PF13407"/>
    </source>
</evidence>
<dbReference type="Proteomes" id="UP001082703">
    <property type="component" value="Unassembled WGS sequence"/>
</dbReference>
<keyword evidence="2 3" id="KW-0732">Signal</keyword>
<keyword evidence="6" id="KW-1185">Reference proteome</keyword>
<dbReference type="InterPro" id="IPR028082">
    <property type="entry name" value="Peripla_BP_I"/>
</dbReference>
<feature type="chain" id="PRO_5046940668" evidence="3">
    <location>
        <begin position="27"/>
        <end position="370"/>
    </location>
</feature>
<organism evidence="5 6">
    <name type="scientific">Caproiciproducens galactitolivorans</name>
    <dbReference type="NCBI Taxonomy" id="642589"/>
    <lineage>
        <taxon>Bacteria</taxon>
        <taxon>Bacillati</taxon>
        <taxon>Bacillota</taxon>
        <taxon>Clostridia</taxon>
        <taxon>Eubacteriales</taxon>
        <taxon>Acutalibacteraceae</taxon>
        <taxon>Caproiciproducens</taxon>
    </lineage>
</organism>